<sequence length="68" mass="7430">MYICLSGGAHLERRGLICLGNNNKSESAAQKRLGRACRSELRLAGRPLQIVSSPKRSKASAAARQEEY</sequence>
<comment type="caution">
    <text evidence="1">The sequence shown here is derived from an EMBL/GenBank/DDBJ whole genome shotgun (WGS) entry which is preliminary data.</text>
</comment>
<organism evidence="1 2">
    <name type="scientific">Liparis tanakae</name>
    <name type="common">Tanaka's snailfish</name>
    <dbReference type="NCBI Taxonomy" id="230148"/>
    <lineage>
        <taxon>Eukaryota</taxon>
        <taxon>Metazoa</taxon>
        <taxon>Chordata</taxon>
        <taxon>Craniata</taxon>
        <taxon>Vertebrata</taxon>
        <taxon>Euteleostomi</taxon>
        <taxon>Actinopterygii</taxon>
        <taxon>Neopterygii</taxon>
        <taxon>Teleostei</taxon>
        <taxon>Neoteleostei</taxon>
        <taxon>Acanthomorphata</taxon>
        <taxon>Eupercaria</taxon>
        <taxon>Perciformes</taxon>
        <taxon>Cottioidei</taxon>
        <taxon>Cottales</taxon>
        <taxon>Liparidae</taxon>
        <taxon>Liparis</taxon>
    </lineage>
</organism>
<accession>A0A4Z2GMA6</accession>
<evidence type="ECO:0000313" key="2">
    <source>
        <dbReference type="Proteomes" id="UP000314294"/>
    </source>
</evidence>
<name>A0A4Z2GMA6_9TELE</name>
<dbReference type="EMBL" id="SRLO01000505">
    <property type="protein sequence ID" value="TNN53792.1"/>
    <property type="molecule type" value="Genomic_DNA"/>
</dbReference>
<dbReference type="AlphaFoldDB" id="A0A4Z2GMA6"/>
<protein>
    <submittedName>
        <fullName evidence="1">Uncharacterized protein</fullName>
    </submittedName>
</protein>
<dbReference type="Proteomes" id="UP000314294">
    <property type="component" value="Unassembled WGS sequence"/>
</dbReference>
<reference evidence="1 2" key="1">
    <citation type="submission" date="2019-03" db="EMBL/GenBank/DDBJ databases">
        <title>First draft genome of Liparis tanakae, snailfish: a comprehensive survey of snailfish specific genes.</title>
        <authorList>
            <person name="Kim W."/>
            <person name="Song I."/>
            <person name="Jeong J.-H."/>
            <person name="Kim D."/>
            <person name="Kim S."/>
            <person name="Ryu S."/>
            <person name="Song J.Y."/>
            <person name="Lee S.K."/>
        </authorList>
    </citation>
    <scope>NUCLEOTIDE SEQUENCE [LARGE SCALE GENOMIC DNA]</scope>
    <source>
        <tissue evidence="1">Muscle</tissue>
    </source>
</reference>
<evidence type="ECO:0000313" key="1">
    <source>
        <dbReference type="EMBL" id="TNN53792.1"/>
    </source>
</evidence>
<keyword evidence="2" id="KW-1185">Reference proteome</keyword>
<proteinExistence type="predicted"/>
<gene>
    <name evidence="1" type="ORF">EYF80_035996</name>
</gene>